<feature type="transmembrane region" description="Helical" evidence="2">
    <location>
        <begin position="126"/>
        <end position="145"/>
    </location>
</feature>
<keyword evidence="2" id="KW-0812">Transmembrane</keyword>
<dbReference type="SUPFAM" id="SSF50685">
    <property type="entry name" value="Barwin-like endoglucanases"/>
    <property type="match status" value="1"/>
</dbReference>
<evidence type="ECO:0000313" key="3">
    <source>
        <dbReference type="EMBL" id="TGJ71281.1"/>
    </source>
</evidence>
<evidence type="ECO:0000256" key="1">
    <source>
        <dbReference type="SAM" id="MobiDB-lite"/>
    </source>
</evidence>
<dbReference type="InterPro" id="IPR036908">
    <property type="entry name" value="RlpA-like_sf"/>
</dbReference>
<dbReference type="Proteomes" id="UP000297595">
    <property type="component" value="Unassembled WGS sequence"/>
</dbReference>
<organism evidence="3 4">
    <name type="scientific">Orbilia oligospora</name>
    <name type="common">Nematode-trapping fungus</name>
    <name type="synonym">Arthrobotrys oligospora</name>
    <dbReference type="NCBI Taxonomy" id="2813651"/>
    <lineage>
        <taxon>Eukaryota</taxon>
        <taxon>Fungi</taxon>
        <taxon>Dikarya</taxon>
        <taxon>Ascomycota</taxon>
        <taxon>Pezizomycotina</taxon>
        <taxon>Orbiliomycetes</taxon>
        <taxon>Orbiliales</taxon>
        <taxon>Orbiliaceae</taxon>
        <taxon>Orbilia</taxon>
    </lineage>
</organism>
<feature type="region of interest" description="Disordered" evidence="1">
    <location>
        <begin position="336"/>
        <end position="400"/>
    </location>
</feature>
<protein>
    <submittedName>
        <fullName evidence="3">Uncharacterized protein</fullName>
    </submittedName>
</protein>
<proteinExistence type="predicted"/>
<dbReference type="AlphaFoldDB" id="A0A7C8KJ12"/>
<name>A0A7C8KJ12_ORBOL</name>
<feature type="compositionally biased region" description="Low complexity" evidence="1">
    <location>
        <begin position="336"/>
        <end position="387"/>
    </location>
</feature>
<comment type="caution">
    <text evidence="3">The sequence shown here is derived from an EMBL/GenBank/DDBJ whole genome shotgun (WGS) entry which is preliminary data.</text>
</comment>
<dbReference type="Gene3D" id="2.40.40.10">
    <property type="entry name" value="RlpA-like domain"/>
    <property type="match status" value="1"/>
</dbReference>
<sequence>MFFWGLPRPSVLSQPYKTIRLAIAKIIPRWAESSLWLYVIYQKAYSVFIPACPQLVGQGHQFALSIALTRDTLAQPVKSKMGVGILEKFHPNAGLRQYARSRTFAGTSKPHSLYICGFRRKNFYKLMALLFLVVLGIALGIGIGVSKRVRRIRAQRNGVVGANGSRSGITLAGGKIFVPTTTRTITEITRVGDQVFTIQYEQPEGITYQLSRGSIIPATSYLPLSTVGPATFTFGRVITTVEGGTTLVTGGTTSVVSPTATVTSRGRVVTLGPSTTVVGASTRISGGSTRTTYTSVPYTVTNTASSGAPSSSVRVLIYNDPGGGVIVVPAEQSSSSRRIITLSSTSSTQASISSSSASAESSQVASSRPESSTPVSSRSSAPAPTSSSGGGGGGGGGGSGQTYSGDATYYDPGLGSCGITNSASDLIAAIGHALFDSMATANSNNNPFCGRQIVVRPKGGFSRRSNTGPLSRRWTELNDTRPISDPVTTFATRTRTRAGVLEATSSSNSTRGMKIHNYPGEVPL</sequence>
<accession>A0A7C8KJ12</accession>
<gene>
    <name evidence="3" type="ORF">EYR41_003255</name>
</gene>
<keyword evidence="2" id="KW-1133">Transmembrane helix</keyword>
<dbReference type="CDD" id="cd22191">
    <property type="entry name" value="DPBB_RlpA_EXP_N-like"/>
    <property type="match status" value="1"/>
</dbReference>
<reference evidence="3 4" key="1">
    <citation type="submission" date="2019-03" db="EMBL/GenBank/DDBJ databases">
        <title>Nematode-trapping fungi genome.</title>
        <authorList>
            <person name="Vidal-Diez De Ulzurrun G."/>
        </authorList>
    </citation>
    <scope>NUCLEOTIDE SEQUENCE [LARGE SCALE GENOMIC DNA]</scope>
    <source>
        <strain evidence="3 4">TWF154</strain>
    </source>
</reference>
<evidence type="ECO:0000313" key="4">
    <source>
        <dbReference type="Proteomes" id="UP000297595"/>
    </source>
</evidence>
<feature type="region of interest" description="Disordered" evidence="1">
    <location>
        <begin position="501"/>
        <end position="524"/>
    </location>
</feature>
<evidence type="ECO:0000256" key="2">
    <source>
        <dbReference type="SAM" id="Phobius"/>
    </source>
</evidence>
<keyword evidence="2" id="KW-0472">Membrane</keyword>
<dbReference type="EMBL" id="SOZJ01000002">
    <property type="protein sequence ID" value="TGJ71281.1"/>
    <property type="molecule type" value="Genomic_DNA"/>
</dbReference>
<feature type="compositionally biased region" description="Gly residues" evidence="1">
    <location>
        <begin position="388"/>
        <end position="400"/>
    </location>
</feature>